<dbReference type="Proteomes" id="UP001432027">
    <property type="component" value="Unassembled WGS sequence"/>
</dbReference>
<dbReference type="EMBL" id="BTSX01000003">
    <property type="protein sequence ID" value="GMS90596.1"/>
    <property type="molecule type" value="Genomic_DNA"/>
</dbReference>
<accession>A0AAV5T4T1</accession>
<keyword evidence="3" id="KW-1185">Reference proteome</keyword>
<feature type="transmembrane region" description="Helical" evidence="1">
    <location>
        <begin position="48"/>
        <end position="70"/>
    </location>
</feature>
<dbReference type="PANTHER" id="PTHR47521">
    <property type="entry name" value="SERPENTINE RECEPTOR, CLASS E (EPSILON)-RELATED"/>
    <property type="match status" value="1"/>
</dbReference>
<evidence type="ECO:0000256" key="1">
    <source>
        <dbReference type="SAM" id="Phobius"/>
    </source>
</evidence>
<organism evidence="2 3">
    <name type="scientific">Pristionchus entomophagus</name>
    <dbReference type="NCBI Taxonomy" id="358040"/>
    <lineage>
        <taxon>Eukaryota</taxon>
        <taxon>Metazoa</taxon>
        <taxon>Ecdysozoa</taxon>
        <taxon>Nematoda</taxon>
        <taxon>Chromadorea</taxon>
        <taxon>Rhabditida</taxon>
        <taxon>Rhabditina</taxon>
        <taxon>Diplogasteromorpha</taxon>
        <taxon>Diplogasteroidea</taxon>
        <taxon>Neodiplogasteridae</taxon>
        <taxon>Pristionchus</taxon>
    </lineage>
</organism>
<dbReference type="AlphaFoldDB" id="A0AAV5T4T1"/>
<reference evidence="2" key="1">
    <citation type="submission" date="2023-10" db="EMBL/GenBank/DDBJ databases">
        <title>Genome assembly of Pristionchus species.</title>
        <authorList>
            <person name="Yoshida K."/>
            <person name="Sommer R.J."/>
        </authorList>
    </citation>
    <scope>NUCLEOTIDE SEQUENCE</scope>
    <source>
        <strain evidence="2">RS0144</strain>
    </source>
</reference>
<keyword evidence="1" id="KW-0472">Membrane</keyword>
<keyword evidence="1" id="KW-1133">Transmembrane helix</keyword>
<feature type="transmembrane region" description="Helical" evidence="1">
    <location>
        <begin position="130"/>
        <end position="150"/>
    </location>
</feature>
<protein>
    <recommendedName>
        <fullName evidence="4">G protein-coupled receptor</fullName>
    </recommendedName>
</protein>
<comment type="caution">
    <text evidence="2">The sequence shown here is derived from an EMBL/GenBank/DDBJ whole genome shotgun (WGS) entry which is preliminary data.</text>
</comment>
<gene>
    <name evidence="2" type="ORF">PENTCL1PPCAC_12771</name>
</gene>
<evidence type="ECO:0000313" key="2">
    <source>
        <dbReference type="EMBL" id="GMS90596.1"/>
    </source>
</evidence>
<feature type="transmembrane region" description="Helical" evidence="1">
    <location>
        <begin position="12"/>
        <end position="36"/>
    </location>
</feature>
<keyword evidence="1" id="KW-0812">Transmembrane</keyword>
<name>A0AAV5T4T1_9BILA</name>
<sequence>MSSTIVTLLNEYPVLPLIQITVNTTLICIAVFLLRVLKRTQLHSNCRFLFTLWSFGFTLVFLCHALLGVVNLCNSDGYLPDNIIEPASRNCLYKVEMTVIFCTTCLEVMITTERVISSVNPERYHYRSRVAVEFLLPCLLLSLALAMLVGNASSGYCKKRDADIYGNCSLNARYQV</sequence>
<evidence type="ECO:0008006" key="4">
    <source>
        <dbReference type="Google" id="ProtNLM"/>
    </source>
</evidence>
<proteinExistence type="predicted"/>
<dbReference type="PANTHER" id="PTHR47521:SF18">
    <property type="entry name" value="G PROTEIN-COUPLED RECEPTOR-RELATED"/>
    <property type="match status" value="1"/>
</dbReference>
<dbReference type="InterPro" id="IPR052860">
    <property type="entry name" value="NRL-GPCR1"/>
</dbReference>
<evidence type="ECO:0000313" key="3">
    <source>
        <dbReference type="Proteomes" id="UP001432027"/>
    </source>
</evidence>